<name>A0A9P6AYB9_9AGAM</name>
<evidence type="ECO:0000313" key="2">
    <source>
        <dbReference type="EMBL" id="KAF9514064.1"/>
    </source>
</evidence>
<dbReference type="SUPFAM" id="SSF82199">
    <property type="entry name" value="SET domain"/>
    <property type="match status" value="1"/>
</dbReference>
<dbReference type="Proteomes" id="UP000886523">
    <property type="component" value="Unassembled WGS sequence"/>
</dbReference>
<accession>A0A9P6AYB9</accession>
<comment type="caution">
    <text evidence="2">The sequence shown here is derived from an EMBL/GenBank/DDBJ whole genome shotgun (WGS) entry which is preliminary data.</text>
</comment>
<dbReference type="Gene3D" id="2.170.270.10">
    <property type="entry name" value="SET domain"/>
    <property type="match status" value="1"/>
</dbReference>
<dbReference type="PANTHER" id="PTHR12350">
    <property type="entry name" value="HISTONE-LYSINE N-METHYLTRANSFERASE-RELATED"/>
    <property type="match status" value="1"/>
</dbReference>
<dbReference type="Pfam" id="PF00856">
    <property type="entry name" value="SET"/>
    <property type="match status" value="1"/>
</dbReference>
<gene>
    <name evidence="2" type="ORF">BS47DRAFT_1485297</name>
</gene>
<dbReference type="EMBL" id="MU128965">
    <property type="protein sequence ID" value="KAF9514064.1"/>
    <property type="molecule type" value="Genomic_DNA"/>
</dbReference>
<feature type="domain" description="SET" evidence="1">
    <location>
        <begin position="4"/>
        <end position="116"/>
    </location>
</feature>
<evidence type="ECO:0000313" key="3">
    <source>
        <dbReference type="Proteomes" id="UP000886523"/>
    </source>
</evidence>
<dbReference type="InterPro" id="IPR046341">
    <property type="entry name" value="SET_dom_sf"/>
</dbReference>
<dbReference type="PROSITE" id="PS50280">
    <property type="entry name" value="SET"/>
    <property type="match status" value="1"/>
</dbReference>
<protein>
    <recommendedName>
        <fullName evidence="1">SET domain-containing protein</fullName>
    </recommendedName>
</protein>
<dbReference type="InterPro" id="IPR001214">
    <property type="entry name" value="SET_dom"/>
</dbReference>
<reference evidence="2" key="1">
    <citation type="journal article" date="2020" name="Nat. Commun.">
        <title>Large-scale genome sequencing of mycorrhizal fungi provides insights into the early evolution of symbiotic traits.</title>
        <authorList>
            <person name="Miyauchi S."/>
            <person name="Kiss E."/>
            <person name="Kuo A."/>
            <person name="Drula E."/>
            <person name="Kohler A."/>
            <person name="Sanchez-Garcia M."/>
            <person name="Morin E."/>
            <person name="Andreopoulos B."/>
            <person name="Barry K.W."/>
            <person name="Bonito G."/>
            <person name="Buee M."/>
            <person name="Carver A."/>
            <person name="Chen C."/>
            <person name="Cichocki N."/>
            <person name="Clum A."/>
            <person name="Culley D."/>
            <person name="Crous P.W."/>
            <person name="Fauchery L."/>
            <person name="Girlanda M."/>
            <person name="Hayes R.D."/>
            <person name="Keri Z."/>
            <person name="LaButti K."/>
            <person name="Lipzen A."/>
            <person name="Lombard V."/>
            <person name="Magnuson J."/>
            <person name="Maillard F."/>
            <person name="Murat C."/>
            <person name="Nolan M."/>
            <person name="Ohm R.A."/>
            <person name="Pangilinan J."/>
            <person name="Pereira M.F."/>
            <person name="Perotto S."/>
            <person name="Peter M."/>
            <person name="Pfister S."/>
            <person name="Riley R."/>
            <person name="Sitrit Y."/>
            <person name="Stielow J.B."/>
            <person name="Szollosi G."/>
            <person name="Zifcakova L."/>
            <person name="Stursova M."/>
            <person name="Spatafora J.W."/>
            <person name="Tedersoo L."/>
            <person name="Vaario L.M."/>
            <person name="Yamada A."/>
            <person name="Yan M."/>
            <person name="Wang P."/>
            <person name="Xu J."/>
            <person name="Bruns T."/>
            <person name="Baldrian P."/>
            <person name="Vilgalys R."/>
            <person name="Dunand C."/>
            <person name="Henrissat B."/>
            <person name="Grigoriev I.V."/>
            <person name="Hibbett D."/>
            <person name="Nagy L.G."/>
            <person name="Martin F.M."/>
        </authorList>
    </citation>
    <scope>NUCLEOTIDE SEQUENCE</scope>
    <source>
        <strain evidence="2">UP504</strain>
    </source>
</reference>
<dbReference type="PANTHER" id="PTHR12350:SF19">
    <property type="entry name" value="SET DOMAIN-CONTAINING PROTEIN"/>
    <property type="match status" value="1"/>
</dbReference>
<dbReference type="AlphaFoldDB" id="A0A9P6AYB9"/>
<sequence length="180" mass="20588">MSEPKTDPAPYNPSHPDLFKVHFQEGDYSSSLRAARSFKAGENICHIGGYPVTSKTWRTVQSGIESHFELDSDLVYVNHSCEPNVIFDISSENKEDWNVRAARDISEGTPLEYFYPSTEWDMDRKFICNCKTKTCIGKVEGARYVTIKELEARGFINRHIIGLAYSQDAMDNTRDPLRIR</sequence>
<dbReference type="InterPro" id="IPR053201">
    <property type="entry name" value="Flavunoidine_N-MTase"/>
</dbReference>
<dbReference type="OrthoDB" id="5984008at2759"/>
<proteinExistence type="predicted"/>
<evidence type="ECO:0000259" key="1">
    <source>
        <dbReference type="PROSITE" id="PS50280"/>
    </source>
</evidence>
<organism evidence="2 3">
    <name type="scientific">Hydnum rufescens UP504</name>
    <dbReference type="NCBI Taxonomy" id="1448309"/>
    <lineage>
        <taxon>Eukaryota</taxon>
        <taxon>Fungi</taxon>
        <taxon>Dikarya</taxon>
        <taxon>Basidiomycota</taxon>
        <taxon>Agaricomycotina</taxon>
        <taxon>Agaricomycetes</taxon>
        <taxon>Cantharellales</taxon>
        <taxon>Hydnaceae</taxon>
        <taxon>Hydnum</taxon>
    </lineage>
</organism>
<keyword evidence="3" id="KW-1185">Reference proteome</keyword>